<evidence type="ECO:0000256" key="1">
    <source>
        <dbReference type="SAM" id="SignalP"/>
    </source>
</evidence>
<reference evidence="2 3" key="1">
    <citation type="submission" date="2020-05" db="EMBL/GenBank/DDBJ databases">
        <title>Aquincola sp. isolate from soil.</title>
        <authorList>
            <person name="Han J."/>
            <person name="Kim D.-U."/>
        </authorList>
    </citation>
    <scope>NUCLEOTIDE SEQUENCE [LARGE SCALE GENOMIC DNA]</scope>
    <source>
        <strain evidence="2 3">S2</strain>
    </source>
</reference>
<dbReference type="EMBL" id="JABRWJ010000002">
    <property type="protein sequence ID" value="NRF67041.1"/>
    <property type="molecule type" value="Genomic_DNA"/>
</dbReference>
<dbReference type="RefSeq" id="WP_173122127.1">
    <property type="nucleotide sequence ID" value="NZ_JABRWJ010000002.1"/>
</dbReference>
<keyword evidence="3" id="KW-1185">Reference proteome</keyword>
<dbReference type="Proteomes" id="UP000737171">
    <property type="component" value="Unassembled WGS sequence"/>
</dbReference>
<dbReference type="PROSITE" id="PS51257">
    <property type="entry name" value="PROKAR_LIPOPROTEIN"/>
    <property type="match status" value="1"/>
</dbReference>
<organism evidence="2 3">
    <name type="scientific">Pseudaquabacterium terrae</name>
    <dbReference type="NCBI Taxonomy" id="2732868"/>
    <lineage>
        <taxon>Bacteria</taxon>
        <taxon>Pseudomonadati</taxon>
        <taxon>Pseudomonadota</taxon>
        <taxon>Betaproteobacteria</taxon>
        <taxon>Burkholderiales</taxon>
        <taxon>Sphaerotilaceae</taxon>
        <taxon>Pseudaquabacterium</taxon>
    </lineage>
</organism>
<comment type="caution">
    <text evidence="2">The sequence shown here is derived from an EMBL/GenBank/DDBJ whole genome shotgun (WGS) entry which is preliminary data.</text>
</comment>
<feature type="chain" id="PRO_5045264443" description="Lipoprotein" evidence="1">
    <location>
        <begin position="21"/>
        <end position="159"/>
    </location>
</feature>
<keyword evidence="1" id="KW-0732">Signal</keyword>
<accession>A0ABX2EEK6</accession>
<feature type="signal peptide" evidence="1">
    <location>
        <begin position="1"/>
        <end position="20"/>
    </location>
</feature>
<evidence type="ECO:0000313" key="3">
    <source>
        <dbReference type="Proteomes" id="UP000737171"/>
    </source>
</evidence>
<protein>
    <recommendedName>
        <fullName evidence="4">Lipoprotein</fullName>
    </recommendedName>
</protein>
<sequence length="159" mass="17265">MIGTVSRRLLFAGLGLSLLAACGGGDPEAATTELVHVSLEGLGSVAAGQYVFRTQAEWQRFWAEHPHHDSHSRRPAPDVDFTRYAVAGVFAGPKPRCRSLAITDSRSDNETITLRYRVITFGQSTPSSCIGGDMFFLNLADGVLVPRQVNDVRFELSDG</sequence>
<proteinExistence type="predicted"/>
<gene>
    <name evidence="2" type="ORF">HLB44_08615</name>
</gene>
<name>A0ABX2EEK6_9BURK</name>
<evidence type="ECO:0000313" key="2">
    <source>
        <dbReference type="EMBL" id="NRF67041.1"/>
    </source>
</evidence>
<evidence type="ECO:0008006" key="4">
    <source>
        <dbReference type="Google" id="ProtNLM"/>
    </source>
</evidence>